<evidence type="ECO:0000256" key="4">
    <source>
        <dbReference type="ARBA" id="ARBA00022827"/>
    </source>
</evidence>
<dbReference type="SUPFAM" id="SSF56645">
    <property type="entry name" value="Acyl-CoA dehydrogenase NM domain-like"/>
    <property type="match status" value="1"/>
</dbReference>
<protein>
    <submittedName>
        <fullName evidence="10">Acyl-CoA dehydrogenase family protein</fullName>
    </submittedName>
</protein>
<dbReference type="Gene3D" id="2.40.110.10">
    <property type="entry name" value="Butyryl-CoA Dehydrogenase, subunit A, domain 2"/>
    <property type="match status" value="1"/>
</dbReference>
<dbReference type="RefSeq" id="WP_035416173.1">
    <property type="nucleotide sequence ID" value="NZ_JBBMFN010000043.1"/>
</dbReference>
<proteinExistence type="inferred from homology"/>
<dbReference type="InterPro" id="IPR009075">
    <property type="entry name" value="AcylCo_DH/oxidase_C"/>
</dbReference>
<dbReference type="Gene3D" id="1.20.140.10">
    <property type="entry name" value="Butyryl-CoA Dehydrogenase, subunit A, domain 3"/>
    <property type="match status" value="2"/>
</dbReference>
<keyword evidence="4 5" id="KW-0274">FAD</keyword>
<feature type="domain" description="Acyl-CoA dehydrogenase-like C-terminal" evidence="9">
    <location>
        <begin position="465"/>
        <end position="567"/>
    </location>
</feature>
<evidence type="ECO:0000256" key="5">
    <source>
        <dbReference type="RuleBase" id="RU362125"/>
    </source>
</evidence>
<dbReference type="InterPro" id="IPR037069">
    <property type="entry name" value="AcylCoA_DH/ox_N_sf"/>
</dbReference>
<dbReference type="Gene3D" id="1.10.540.10">
    <property type="entry name" value="Acyl-CoA dehydrogenase/oxidase, N-terminal domain"/>
    <property type="match status" value="1"/>
</dbReference>
<evidence type="ECO:0000256" key="3">
    <source>
        <dbReference type="ARBA" id="ARBA00022630"/>
    </source>
</evidence>
<dbReference type="InterPro" id="IPR046373">
    <property type="entry name" value="Acyl-CoA_Oxase/DH_mid-dom_sf"/>
</dbReference>
<evidence type="ECO:0000256" key="2">
    <source>
        <dbReference type="ARBA" id="ARBA00009347"/>
    </source>
</evidence>
<dbReference type="PROSITE" id="PS00073">
    <property type="entry name" value="ACYL_COA_DH_2"/>
    <property type="match status" value="1"/>
</dbReference>
<dbReference type="Pfam" id="PF02770">
    <property type="entry name" value="Acyl-CoA_dh_M"/>
    <property type="match status" value="1"/>
</dbReference>
<dbReference type="InterPro" id="IPR036250">
    <property type="entry name" value="AcylCo_DH-like_C"/>
</dbReference>
<comment type="similarity">
    <text evidence="2 5">Belongs to the acyl-CoA dehydrogenase family.</text>
</comment>
<dbReference type="EMBL" id="JBBMFN010000043">
    <property type="protein sequence ID" value="MEQ2467158.1"/>
    <property type="molecule type" value="Genomic_DNA"/>
</dbReference>
<evidence type="ECO:0000259" key="7">
    <source>
        <dbReference type="Pfam" id="PF02770"/>
    </source>
</evidence>
<dbReference type="InterPro" id="IPR006089">
    <property type="entry name" value="Acyl-CoA_DH_CS"/>
</dbReference>
<evidence type="ECO:0000259" key="8">
    <source>
        <dbReference type="Pfam" id="PF02771"/>
    </source>
</evidence>
<comment type="caution">
    <text evidence="10">The sequence shown here is derived from an EMBL/GenBank/DDBJ whole genome shotgun (WGS) entry which is preliminary data.</text>
</comment>
<name>A0ABV1F1A8_9BACI</name>
<evidence type="ECO:0000256" key="1">
    <source>
        <dbReference type="ARBA" id="ARBA00001974"/>
    </source>
</evidence>
<dbReference type="InterPro" id="IPR013786">
    <property type="entry name" value="AcylCoA_DH/ox_N"/>
</dbReference>
<dbReference type="InterPro" id="IPR006091">
    <property type="entry name" value="Acyl-CoA_Oxase/DH_mid-dom"/>
</dbReference>
<feature type="domain" description="Acyl-CoA oxidase/dehydrogenase middle" evidence="7">
    <location>
        <begin position="152"/>
        <end position="244"/>
    </location>
</feature>
<dbReference type="InterPro" id="IPR009100">
    <property type="entry name" value="AcylCoA_DH/oxidase_NM_dom_sf"/>
</dbReference>
<organism evidence="10 11">
    <name type="scientific">Niallia hominis</name>
    <dbReference type="NCBI Taxonomy" id="3133173"/>
    <lineage>
        <taxon>Bacteria</taxon>
        <taxon>Bacillati</taxon>
        <taxon>Bacillota</taxon>
        <taxon>Bacilli</taxon>
        <taxon>Bacillales</taxon>
        <taxon>Bacillaceae</taxon>
        <taxon>Niallia</taxon>
    </lineage>
</organism>
<dbReference type="Pfam" id="PF02771">
    <property type="entry name" value="Acyl-CoA_dh_N"/>
    <property type="match status" value="1"/>
</dbReference>
<feature type="domain" description="Acyl-CoA dehydrogenase/oxidase C-terminal" evidence="6">
    <location>
        <begin position="256"/>
        <end position="417"/>
    </location>
</feature>
<evidence type="ECO:0000259" key="6">
    <source>
        <dbReference type="Pfam" id="PF00441"/>
    </source>
</evidence>
<dbReference type="Proteomes" id="UP001465426">
    <property type="component" value="Unassembled WGS sequence"/>
</dbReference>
<evidence type="ECO:0000313" key="11">
    <source>
        <dbReference type="Proteomes" id="UP001465426"/>
    </source>
</evidence>
<dbReference type="PROSITE" id="PS00072">
    <property type="entry name" value="ACYL_COA_DH_1"/>
    <property type="match status" value="1"/>
</dbReference>
<comment type="cofactor">
    <cofactor evidence="1 5">
        <name>FAD</name>
        <dbReference type="ChEBI" id="CHEBI:57692"/>
    </cofactor>
</comment>
<evidence type="ECO:0000313" key="10">
    <source>
        <dbReference type="EMBL" id="MEQ2467158.1"/>
    </source>
</evidence>
<keyword evidence="11" id="KW-1185">Reference proteome</keyword>
<feature type="domain" description="Acyl-CoA dehydrogenase/oxidase N-terminal" evidence="8">
    <location>
        <begin position="35"/>
        <end position="147"/>
    </location>
</feature>
<dbReference type="PANTHER" id="PTHR43884:SF12">
    <property type="entry name" value="ISOVALERYL-COA DEHYDROGENASE, MITOCHONDRIAL-RELATED"/>
    <property type="match status" value="1"/>
</dbReference>
<dbReference type="InterPro" id="IPR049426">
    <property type="entry name" value="Acyl-CoA-dh-like_C"/>
</dbReference>
<dbReference type="Pfam" id="PF00441">
    <property type="entry name" value="Acyl-CoA_dh_1"/>
    <property type="match status" value="1"/>
</dbReference>
<dbReference type="SUPFAM" id="SSF47203">
    <property type="entry name" value="Acyl-CoA dehydrogenase C-terminal domain-like"/>
    <property type="match status" value="1"/>
</dbReference>
<reference evidence="10 11" key="1">
    <citation type="submission" date="2024-03" db="EMBL/GenBank/DDBJ databases">
        <title>Human intestinal bacterial collection.</title>
        <authorList>
            <person name="Pauvert C."/>
            <person name="Hitch T.C.A."/>
            <person name="Clavel T."/>
        </authorList>
    </citation>
    <scope>NUCLEOTIDE SEQUENCE [LARGE SCALE GENOMIC DNA]</scope>
    <source>
        <strain evidence="10 11">CLA-SR-H024</strain>
    </source>
</reference>
<dbReference type="PANTHER" id="PTHR43884">
    <property type="entry name" value="ACYL-COA DEHYDROGENASE"/>
    <property type="match status" value="1"/>
</dbReference>
<gene>
    <name evidence="10" type="ORF">WMO63_16000</name>
</gene>
<dbReference type="Pfam" id="PF21263">
    <property type="entry name" value="Acyl-CoA-dh_C"/>
    <property type="match status" value="1"/>
</dbReference>
<keyword evidence="5" id="KW-0560">Oxidoreductase</keyword>
<sequence>MKNLERKERITMQKGGSFLTEPITIDAIFTPEDFTEEHQMIAEMTSEFVQKKVLPHLAEMENHQFTITKQLMEEAGELGLLSSDIPEAYGGLGLDKISTAVISEMMSVAGGFSVTHGAHIGIGSLPIVLFGNKAQKEKYLPALASGKKIASYALTEPTAGSDALSVKTKAVLNEAGTHYRLTGEKQWITNSGIADIFIVYAKVDQEYFTAFIVEKEFSGVSVGKEEKKLGIKSSSTCAVRFDQVEIPIENVLGEVGKGHLIALNILNIGRYKLGLGAIGASKEALKKTIAYTKQRIQFSTPIAHFPLTLEKYATMASYIYAAESTVYRTAGMLSEAMDELSDDVEMKVMAKIINEYVIECSLNKIFASEVLDMVVDECVQLHGGNGFMEDYDIVRMYRDSRINRIFEGTNEINRLMIPPTLAKKCLKGELPILSLAAMTEKEMLSYLPDEPDGKPLSQEKMLLSNARKITYLLFGMMLRQYKQQLEEQQEIMVNLTNLINAVFAMDSCIIRTEKAMIKGKNDEMQKLLYTEIYCQEAFQQVILEATDTLAYMLSGDELRLSLSVLKKYTRFTPKPIIRSKREAAKCILKAGGYQV</sequence>
<evidence type="ECO:0000259" key="9">
    <source>
        <dbReference type="Pfam" id="PF21263"/>
    </source>
</evidence>
<accession>A0ABV1F1A8</accession>
<keyword evidence="3 5" id="KW-0285">Flavoprotein</keyword>